<evidence type="ECO:0000313" key="2">
    <source>
        <dbReference type="Proteomes" id="UP000616885"/>
    </source>
</evidence>
<dbReference type="EMBL" id="JADCTT010000013">
    <property type="protein sequence ID" value="KAF9745213.1"/>
    <property type="molecule type" value="Genomic_DNA"/>
</dbReference>
<organism evidence="1 2">
    <name type="scientific">Bionectria ochroleuca</name>
    <name type="common">Gliocladium roseum</name>
    <dbReference type="NCBI Taxonomy" id="29856"/>
    <lineage>
        <taxon>Eukaryota</taxon>
        <taxon>Fungi</taxon>
        <taxon>Dikarya</taxon>
        <taxon>Ascomycota</taxon>
        <taxon>Pezizomycotina</taxon>
        <taxon>Sordariomycetes</taxon>
        <taxon>Hypocreomycetidae</taxon>
        <taxon>Hypocreales</taxon>
        <taxon>Bionectriaceae</taxon>
        <taxon>Clonostachys</taxon>
    </lineage>
</organism>
<protein>
    <submittedName>
        <fullName evidence="1">Uncharacterized protein</fullName>
    </submittedName>
</protein>
<reference evidence="1" key="1">
    <citation type="submission" date="2020-10" db="EMBL/GenBank/DDBJ databases">
        <title>High-Quality Genome Resource of Clonostachys rosea strain S41 by Oxford Nanopore Long-Read Sequencing.</title>
        <authorList>
            <person name="Wang H."/>
        </authorList>
    </citation>
    <scope>NUCLEOTIDE SEQUENCE</scope>
    <source>
        <strain evidence="1">S41</strain>
    </source>
</reference>
<dbReference type="AlphaFoldDB" id="A0A8H7N1W9"/>
<accession>A0A8H7N1W9</accession>
<proteinExistence type="predicted"/>
<name>A0A8H7N1W9_BIOOC</name>
<sequence>MLGELDSFIIESFSSVEFGSTALLASSSFTTADPFPAPHNSGIQPYGPIRVLEVWVDSPLSRSSRITTFFLFATARDNGVQPYLSLEFGSTASSASSSFTTFLCPFSAAIDNGV</sequence>
<comment type="caution">
    <text evidence="1">The sequence shown here is derived from an EMBL/GenBank/DDBJ whole genome shotgun (WGS) entry which is preliminary data.</text>
</comment>
<gene>
    <name evidence="1" type="ORF">IM811_004835</name>
</gene>
<dbReference type="Proteomes" id="UP000616885">
    <property type="component" value="Unassembled WGS sequence"/>
</dbReference>
<evidence type="ECO:0000313" key="1">
    <source>
        <dbReference type="EMBL" id="KAF9745213.1"/>
    </source>
</evidence>